<keyword evidence="1" id="KW-0805">Transcription regulation</keyword>
<dbReference type="GO" id="GO:0000976">
    <property type="term" value="F:transcription cis-regulatory region binding"/>
    <property type="evidence" value="ECO:0007669"/>
    <property type="project" value="TreeGrafter"/>
</dbReference>
<comment type="caution">
    <text evidence="5">The sequence shown here is derived from an EMBL/GenBank/DDBJ whole genome shotgun (WGS) entry which is preliminary data.</text>
</comment>
<evidence type="ECO:0000259" key="4">
    <source>
        <dbReference type="PROSITE" id="PS50932"/>
    </source>
</evidence>
<dbReference type="SUPFAM" id="SSF47413">
    <property type="entry name" value="lambda repressor-like DNA-binding domains"/>
    <property type="match status" value="1"/>
</dbReference>
<dbReference type="Gene3D" id="3.40.50.2300">
    <property type="match status" value="1"/>
</dbReference>
<evidence type="ECO:0000256" key="1">
    <source>
        <dbReference type="ARBA" id="ARBA00023015"/>
    </source>
</evidence>
<dbReference type="PANTHER" id="PTHR30146:SF109">
    <property type="entry name" value="HTH-TYPE TRANSCRIPTIONAL REGULATOR GALS"/>
    <property type="match status" value="1"/>
</dbReference>
<dbReference type="AlphaFoldDB" id="X1UCV5"/>
<dbReference type="CDD" id="cd06267">
    <property type="entry name" value="PBP1_LacI_sugar_binding-like"/>
    <property type="match status" value="1"/>
</dbReference>
<dbReference type="SMART" id="SM00354">
    <property type="entry name" value="HTH_LACI"/>
    <property type="match status" value="1"/>
</dbReference>
<feature type="domain" description="HTH lacI-type" evidence="4">
    <location>
        <begin position="1"/>
        <end position="39"/>
    </location>
</feature>
<evidence type="ECO:0000256" key="3">
    <source>
        <dbReference type="ARBA" id="ARBA00023163"/>
    </source>
</evidence>
<sequence length="163" mass="18991">MLNGKAKEFRISDKTCRIILETAEKLDYRPNILARSLRLQKTMTIGLIVSDIQNPFFGELASRIERLLRQHGYSTILCNTNEIQENEEFYLKLLVDRKVDGIVLAPIHTQEWNYLEKVSKETSVVLVDRIFYNTELPWVTSDNTLAAERMTKELINLGYRRIA</sequence>
<dbReference type="EMBL" id="BARW01020005">
    <property type="protein sequence ID" value="GAJ01402.1"/>
    <property type="molecule type" value="Genomic_DNA"/>
</dbReference>
<dbReference type="CDD" id="cd01392">
    <property type="entry name" value="HTH_LacI"/>
    <property type="match status" value="1"/>
</dbReference>
<keyword evidence="2" id="KW-0238">DNA-binding</keyword>
<dbReference type="GO" id="GO:0003700">
    <property type="term" value="F:DNA-binding transcription factor activity"/>
    <property type="evidence" value="ECO:0007669"/>
    <property type="project" value="TreeGrafter"/>
</dbReference>
<gene>
    <name evidence="5" type="ORF">S12H4_33874</name>
</gene>
<dbReference type="InterPro" id="IPR001761">
    <property type="entry name" value="Peripla_BP/Lac1_sug-bd_dom"/>
</dbReference>
<organism evidence="5">
    <name type="scientific">marine sediment metagenome</name>
    <dbReference type="NCBI Taxonomy" id="412755"/>
    <lineage>
        <taxon>unclassified sequences</taxon>
        <taxon>metagenomes</taxon>
        <taxon>ecological metagenomes</taxon>
    </lineage>
</organism>
<name>X1UCV5_9ZZZZ</name>
<dbReference type="Pfam" id="PF00532">
    <property type="entry name" value="Peripla_BP_1"/>
    <property type="match status" value="1"/>
</dbReference>
<dbReference type="PANTHER" id="PTHR30146">
    <property type="entry name" value="LACI-RELATED TRANSCRIPTIONAL REPRESSOR"/>
    <property type="match status" value="1"/>
</dbReference>
<dbReference type="SUPFAM" id="SSF53822">
    <property type="entry name" value="Periplasmic binding protein-like I"/>
    <property type="match status" value="1"/>
</dbReference>
<dbReference type="InterPro" id="IPR010982">
    <property type="entry name" value="Lambda_DNA-bd_dom_sf"/>
</dbReference>
<dbReference type="Gene3D" id="1.10.260.40">
    <property type="entry name" value="lambda repressor-like DNA-binding domains"/>
    <property type="match status" value="1"/>
</dbReference>
<reference evidence="5" key="1">
    <citation type="journal article" date="2014" name="Front. Microbiol.">
        <title>High frequency of phylogenetically diverse reductive dehalogenase-homologous genes in deep subseafloor sedimentary metagenomes.</title>
        <authorList>
            <person name="Kawai M."/>
            <person name="Futagami T."/>
            <person name="Toyoda A."/>
            <person name="Takaki Y."/>
            <person name="Nishi S."/>
            <person name="Hori S."/>
            <person name="Arai W."/>
            <person name="Tsubouchi T."/>
            <person name="Morono Y."/>
            <person name="Uchiyama I."/>
            <person name="Ito T."/>
            <person name="Fujiyama A."/>
            <person name="Inagaki F."/>
            <person name="Takami H."/>
        </authorList>
    </citation>
    <scope>NUCLEOTIDE SEQUENCE</scope>
    <source>
        <strain evidence="5">Expedition CK06-06</strain>
    </source>
</reference>
<accession>X1UCV5</accession>
<dbReference type="PROSITE" id="PS50932">
    <property type="entry name" value="HTH_LACI_2"/>
    <property type="match status" value="1"/>
</dbReference>
<evidence type="ECO:0000256" key="2">
    <source>
        <dbReference type="ARBA" id="ARBA00023125"/>
    </source>
</evidence>
<feature type="non-terminal residue" evidence="5">
    <location>
        <position position="163"/>
    </location>
</feature>
<protein>
    <recommendedName>
        <fullName evidence="4">HTH lacI-type domain-containing protein</fullName>
    </recommendedName>
</protein>
<evidence type="ECO:0000313" key="5">
    <source>
        <dbReference type="EMBL" id="GAJ01402.1"/>
    </source>
</evidence>
<dbReference type="InterPro" id="IPR028082">
    <property type="entry name" value="Peripla_BP_I"/>
</dbReference>
<dbReference type="InterPro" id="IPR000843">
    <property type="entry name" value="HTH_LacI"/>
</dbReference>
<proteinExistence type="predicted"/>
<keyword evidence="3" id="KW-0804">Transcription</keyword>